<proteinExistence type="predicted"/>
<comment type="caution">
    <text evidence="2">The sequence shown here is derived from an EMBL/GenBank/DDBJ whole genome shotgun (WGS) entry which is preliminary data.</text>
</comment>
<feature type="chain" id="PRO_5047444241" evidence="1">
    <location>
        <begin position="21"/>
        <end position="258"/>
    </location>
</feature>
<evidence type="ECO:0000256" key="1">
    <source>
        <dbReference type="SAM" id="SignalP"/>
    </source>
</evidence>
<dbReference type="RefSeq" id="XP_070856107.1">
    <property type="nucleotide sequence ID" value="XM_071001642.1"/>
</dbReference>
<gene>
    <name evidence="2" type="ORF">HOO65_090221</name>
</gene>
<accession>A0ABR4M9H8</accession>
<protein>
    <submittedName>
        <fullName evidence="2">Uncharacterized protein</fullName>
    </submittedName>
</protein>
<sequence length="258" mass="28870">MRFSFSSLSLVLSFFSLARAGVFEDHGYIVVSDRGMHMLISPYYSLCEPLNVINFDAQTKIASIIVANNDEELDHDQKLGLAEIYTTLAEMSGLKPDDMKWVVFDVDEEEDPETTATIAKIRAGRNLDPKQDTQVLPSDKEWTAILDMEYYKKLLQVNSKPVKGVNLAREAFVDGDIPEEGIPDSDDIYSKDRIYFALSSSKAVLADQQPPFDDEEQAAALTALFAEEREKEAESLEILNDKLIEIAEENGSELACTL</sequence>
<reference evidence="2 3" key="1">
    <citation type="submission" date="2020-05" db="EMBL/GenBank/DDBJ databases">
        <title>Ceratocystis lukuohia genome.</title>
        <authorList>
            <person name="Harrington T.C."/>
            <person name="Kim K."/>
            <person name="Mayers C.G."/>
        </authorList>
    </citation>
    <scope>NUCLEOTIDE SEQUENCE [LARGE SCALE GENOMIC DNA]</scope>
    <source>
        <strain evidence="2 3">C4212</strain>
    </source>
</reference>
<dbReference type="EMBL" id="JABSNW010000009">
    <property type="protein sequence ID" value="KAL2884926.1"/>
    <property type="molecule type" value="Genomic_DNA"/>
</dbReference>
<feature type="signal peptide" evidence="1">
    <location>
        <begin position="1"/>
        <end position="20"/>
    </location>
</feature>
<evidence type="ECO:0000313" key="3">
    <source>
        <dbReference type="Proteomes" id="UP001610728"/>
    </source>
</evidence>
<evidence type="ECO:0000313" key="2">
    <source>
        <dbReference type="EMBL" id="KAL2884926.1"/>
    </source>
</evidence>
<keyword evidence="1" id="KW-0732">Signal</keyword>
<keyword evidence="3" id="KW-1185">Reference proteome</keyword>
<dbReference type="GeneID" id="98121445"/>
<organism evidence="2 3">
    <name type="scientific">Ceratocystis lukuohia</name>
    <dbReference type="NCBI Taxonomy" id="2019550"/>
    <lineage>
        <taxon>Eukaryota</taxon>
        <taxon>Fungi</taxon>
        <taxon>Dikarya</taxon>
        <taxon>Ascomycota</taxon>
        <taxon>Pezizomycotina</taxon>
        <taxon>Sordariomycetes</taxon>
        <taxon>Hypocreomycetidae</taxon>
        <taxon>Microascales</taxon>
        <taxon>Ceratocystidaceae</taxon>
        <taxon>Ceratocystis</taxon>
    </lineage>
</organism>
<dbReference type="Proteomes" id="UP001610728">
    <property type="component" value="Unassembled WGS sequence"/>
</dbReference>
<name>A0ABR4M9H8_9PEZI</name>